<name>A0A7G9Z5V2_9EURY</name>
<dbReference type="Gene3D" id="3.30.2310.20">
    <property type="entry name" value="RelE-like"/>
    <property type="match status" value="1"/>
</dbReference>
<dbReference type="InterPro" id="IPR052747">
    <property type="entry name" value="TA_system_RelE_toxin"/>
</dbReference>
<evidence type="ECO:0000256" key="1">
    <source>
        <dbReference type="ARBA" id="ARBA00022649"/>
    </source>
</evidence>
<dbReference type="Pfam" id="PF05016">
    <property type="entry name" value="ParE_toxin"/>
    <property type="match status" value="1"/>
</dbReference>
<organism evidence="2">
    <name type="scientific">Candidatus Methanophaga sp. ANME-1 ERB7</name>
    <dbReference type="NCBI Taxonomy" id="2759913"/>
    <lineage>
        <taxon>Archaea</taxon>
        <taxon>Methanobacteriati</taxon>
        <taxon>Methanobacteriota</taxon>
        <taxon>Stenosarchaea group</taxon>
        <taxon>Methanomicrobia</taxon>
        <taxon>Candidatus Methanophagales</taxon>
        <taxon>Candidatus Methanophagaceae</taxon>
        <taxon>Candidatus Methanophaga</taxon>
    </lineage>
</organism>
<dbReference type="PANTHER" id="PTHR38813">
    <property type="match status" value="1"/>
</dbReference>
<evidence type="ECO:0008006" key="3">
    <source>
        <dbReference type="Google" id="ProtNLM"/>
    </source>
</evidence>
<dbReference type="EMBL" id="MT631624">
    <property type="protein sequence ID" value="QNO55636.1"/>
    <property type="molecule type" value="Genomic_DNA"/>
</dbReference>
<protein>
    <recommendedName>
        <fullName evidence="3">Type II toxin-antitoxin system RelE/ParE family toxin</fullName>
    </recommendedName>
</protein>
<dbReference type="PANTHER" id="PTHR38813:SF1">
    <property type="entry name" value="TOXIN RELE1-RELATED"/>
    <property type="match status" value="1"/>
</dbReference>
<gene>
    <name evidence="2" type="ORF">AMFAPHJD_00011</name>
</gene>
<dbReference type="InterPro" id="IPR007712">
    <property type="entry name" value="RelE/ParE_toxin"/>
</dbReference>
<dbReference type="InterPro" id="IPR035093">
    <property type="entry name" value="RelE/ParE_toxin_dom_sf"/>
</dbReference>
<dbReference type="AlphaFoldDB" id="A0A7G9Z5V2"/>
<proteinExistence type="predicted"/>
<dbReference type="SUPFAM" id="SSF143011">
    <property type="entry name" value="RelE-like"/>
    <property type="match status" value="1"/>
</dbReference>
<accession>A0A7G9Z5V2</accession>
<reference evidence="2" key="1">
    <citation type="submission" date="2020-06" db="EMBL/GenBank/DDBJ databases">
        <title>Unique genomic features of the anaerobic methanotrophic archaea.</title>
        <authorList>
            <person name="Chadwick G.L."/>
            <person name="Skennerton C.T."/>
            <person name="Laso-Perez R."/>
            <person name="Leu A.O."/>
            <person name="Speth D.R."/>
            <person name="Yu H."/>
            <person name="Morgan-Lang C."/>
            <person name="Hatzenpichler R."/>
            <person name="Goudeau D."/>
            <person name="Malmstrom R."/>
            <person name="Brazelton W.J."/>
            <person name="Woyke T."/>
            <person name="Hallam S.J."/>
            <person name="Tyson G.W."/>
            <person name="Wegener G."/>
            <person name="Boetius A."/>
            <person name="Orphan V."/>
        </authorList>
    </citation>
    <scope>NUCLEOTIDE SEQUENCE</scope>
</reference>
<sequence>MYNVLINKDAQKYVDSLTEKSKRQVKKKLEMLKDNPHPGRADKKKLQLPNYDLFWMHVSRSYTIFYRIYEEEKTVKVLDIMTIEEAHKKYGML</sequence>
<evidence type="ECO:0000313" key="2">
    <source>
        <dbReference type="EMBL" id="QNO55636.1"/>
    </source>
</evidence>
<keyword evidence="1" id="KW-1277">Toxin-antitoxin system</keyword>